<feature type="transmembrane region" description="Helical" evidence="1">
    <location>
        <begin position="235"/>
        <end position="255"/>
    </location>
</feature>
<feature type="transmembrane region" description="Helical" evidence="1">
    <location>
        <begin position="115"/>
        <end position="142"/>
    </location>
</feature>
<dbReference type="InterPro" id="IPR007349">
    <property type="entry name" value="DUF418"/>
</dbReference>
<dbReference type="PANTHER" id="PTHR30590">
    <property type="entry name" value="INNER MEMBRANE PROTEIN"/>
    <property type="match status" value="1"/>
</dbReference>
<feature type="transmembrane region" description="Helical" evidence="1">
    <location>
        <begin position="299"/>
        <end position="321"/>
    </location>
</feature>
<dbReference type="Proteomes" id="UP000824246">
    <property type="component" value="Unassembled WGS sequence"/>
</dbReference>
<evidence type="ECO:0000313" key="3">
    <source>
        <dbReference type="EMBL" id="HIX45235.1"/>
    </source>
</evidence>
<proteinExistence type="predicted"/>
<dbReference type="AlphaFoldDB" id="A0A9D2APL1"/>
<reference evidence="3" key="1">
    <citation type="journal article" date="2021" name="PeerJ">
        <title>Extensive microbial diversity within the chicken gut microbiome revealed by metagenomics and culture.</title>
        <authorList>
            <person name="Gilroy R."/>
            <person name="Ravi A."/>
            <person name="Getino M."/>
            <person name="Pursley I."/>
            <person name="Horton D.L."/>
            <person name="Alikhan N.F."/>
            <person name="Baker D."/>
            <person name="Gharbi K."/>
            <person name="Hall N."/>
            <person name="Watson M."/>
            <person name="Adriaenssens E.M."/>
            <person name="Foster-Nyarko E."/>
            <person name="Jarju S."/>
            <person name="Secka A."/>
            <person name="Antonio M."/>
            <person name="Oren A."/>
            <person name="Chaudhuri R.R."/>
            <person name="La Ragione R."/>
            <person name="Hildebrand F."/>
            <person name="Pallen M.J."/>
        </authorList>
    </citation>
    <scope>NUCLEOTIDE SEQUENCE</scope>
    <source>
        <strain evidence="3">ChiHjej12B11-16260</strain>
    </source>
</reference>
<keyword evidence="1" id="KW-0812">Transmembrane</keyword>
<dbReference type="PANTHER" id="PTHR30590:SF2">
    <property type="entry name" value="INNER MEMBRANE PROTEIN"/>
    <property type="match status" value="1"/>
</dbReference>
<gene>
    <name evidence="3" type="ORF">H9982_03345</name>
</gene>
<accession>A0A9D2APL1</accession>
<dbReference type="Pfam" id="PF04235">
    <property type="entry name" value="DUF418"/>
    <property type="match status" value="1"/>
</dbReference>
<sequence>MERILPKKGTNGIAPVKSTERFIILDVLRGFALLGIVMANFPEFSLYTFMSAEETAALPFSATDRWSRYLLYLFIDGKFYTIFSLLFGIGFSIILENVAQRGGNAMPVFYRRMVILAFIGLLHLFFLWSGDILLLYALLGMILPLCRRLSDRSLLILAAVLLFIPVLIDTLCETTHTNLSAAVVAQQQIYCSRYGITNENFAYWLRDASCYEEVFQFLIQGAWVRLQEFIDGNRYFKVMGLFIIGFYIGRQHLYARLEEKKVWLEKVFARGALAGVPVSLLYAYSALNNHPWGDSIHSLLYFFGVYPLAFAYVAGICMLWLKYPHWPVFRWFAAPGRMALSNYIGQSLCGMLIFYGIGLGLGAGMGLTLVVSLAAGIWLIQAIFSRIWLHYCQFGPLEWIWRMLTYGKIFRLIRNQNEKW</sequence>
<dbReference type="EMBL" id="DXFB01000088">
    <property type="protein sequence ID" value="HIX45235.1"/>
    <property type="molecule type" value="Genomic_DNA"/>
</dbReference>
<feature type="transmembrane region" description="Helical" evidence="1">
    <location>
        <begin position="21"/>
        <end position="41"/>
    </location>
</feature>
<feature type="domain" description="DUF418" evidence="2">
    <location>
        <begin position="249"/>
        <end position="408"/>
    </location>
</feature>
<evidence type="ECO:0000313" key="4">
    <source>
        <dbReference type="Proteomes" id="UP000824246"/>
    </source>
</evidence>
<reference evidence="3" key="2">
    <citation type="submission" date="2021-04" db="EMBL/GenBank/DDBJ databases">
        <authorList>
            <person name="Gilroy R."/>
        </authorList>
    </citation>
    <scope>NUCLEOTIDE SEQUENCE</scope>
    <source>
        <strain evidence="3">ChiHjej12B11-16260</strain>
    </source>
</reference>
<comment type="caution">
    <text evidence="3">The sequence shown here is derived from an EMBL/GenBank/DDBJ whole genome shotgun (WGS) entry which is preliminary data.</text>
</comment>
<keyword evidence="1" id="KW-0472">Membrane</keyword>
<evidence type="ECO:0000259" key="2">
    <source>
        <dbReference type="Pfam" id="PF04235"/>
    </source>
</evidence>
<name>A0A9D2APL1_9BACT</name>
<feature type="transmembrane region" description="Helical" evidence="1">
    <location>
        <begin position="352"/>
        <end position="380"/>
    </location>
</feature>
<dbReference type="InterPro" id="IPR052529">
    <property type="entry name" value="Bact_Transport_Assoc"/>
</dbReference>
<organism evidence="3 4">
    <name type="scientific">Candidatus Barnesiella excrementipullorum</name>
    <dbReference type="NCBI Taxonomy" id="2838479"/>
    <lineage>
        <taxon>Bacteria</taxon>
        <taxon>Pseudomonadati</taxon>
        <taxon>Bacteroidota</taxon>
        <taxon>Bacteroidia</taxon>
        <taxon>Bacteroidales</taxon>
        <taxon>Barnesiellaceae</taxon>
        <taxon>Barnesiella</taxon>
    </lineage>
</organism>
<keyword evidence="1" id="KW-1133">Transmembrane helix</keyword>
<evidence type="ECO:0000256" key="1">
    <source>
        <dbReference type="SAM" id="Phobius"/>
    </source>
</evidence>
<protein>
    <submittedName>
        <fullName evidence="3">DUF418 domain-containing protein</fullName>
    </submittedName>
</protein>
<feature type="transmembrane region" description="Helical" evidence="1">
    <location>
        <begin position="69"/>
        <end position="95"/>
    </location>
</feature>
<feature type="transmembrane region" description="Helical" evidence="1">
    <location>
        <begin position="154"/>
        <end position="172"/>
    </location>
</feature>
<feature type="transmembrane region" description="Helical" evidence="1">
    <location>
        <begin position="267"/>
        <end position="287"/>
    </location>
</feature>